<gene>
    <name evidence="1" type="ORF">ACFOWM_13480</name>
</gene>
<evidence type="ECO:0000313" key="2">
    <source>
        <dbReference type="Proteomes" id="UP001595907"/>
    </source>
</evidence>
<proteinExistence type="predicted"/>
<sequence length="308" mass="33803">MAPNNNAVTTISLGQINTSLTGKNTLYLDAASLFDKNLHGPVKQILGTFVNEETLPNSAYIYIKKNEGFVKGEFDVVETVSGKIYLSPKNLKGVGNSLFGRNIINGINGFSDNIATILSQRGLSLNDFKLLQQKRYDLMTIVEKAHIDAIRNSIPIPDGNTLLQKVIPKNQIQSFIDVPNDNFRKVGGFVSTAKDAKHLNTFEDVYQGMRLDYPGTQFNLSDGSFGVIRYKTPTPNLTVPKLPEVTGDLPYTGNGFTGGNNGKLGTPEWKPPYNTPTEGSELWEVFSDGTEVLRAKISTAQNKFIPVP</sequence>
<evidence type="ECO:0000313" key="1">
    <source>
        <dbReference type="EMBL" id="MFC4263899.1"/>
    </source>
</evidence>
<name>A0ABV8QXU5_9BACT</name>
<comment type="caution">
    <text evidence="1">The sequence shown here is derived from an EMBL/GenBank/DDBJ whole genome shotgun (WGS) entry which is preliminary data.</text>
</comment>
<accession>A0ABV8QXU5</accession>
<keyword evidence="2" id="KW-1185">Reference proteome</keyword>
<reference evidence="2" key="1">
    <citation type="journal article" date="2019" name="Int. J. Syst. Evol. Microbiol.">
        <title>The Global Catalogue of Microorganisms (GCM) 10K type strain sequencing project: providing services to taxonomists for standard genome sequencing and annotation.</title>
        <authorList>
            <consortium name="The Broad Institute Genomics Platform"/>
            <consortium name="The Broad Institute Genome Sequencing Center for Infectious Disease"/>
            <person name="Wu L."/>
            <person name="Ma J."/>
        </authorList>
    </citation>
    <scope>NUCLEOTIDE SEQUENCE [LARGE SCALE GENOMIC DNA]</scope>
    <source>
        <strain evidence="2">CECT 8289</strain>
    </source>
</reference>
<dbReference type="RefSeq" id="WP_379711032.1">
    <property type="nucleotide sequence ID" value="NZ_JBHSCZ010000005.1"/>
</dbReference>
<protein>
    <submittedName>
        <fullName evidence="1">Uncharacterized protein</fullName>
    </submittedName>
</protein>
<organism evidence="1 2">
    <name type="scientific">Ferruginibacter yonginensis</name>
    <dbReference type="NCBI Taxonomy" id="1310416"/>
    <lineage>
        <taxon>Bacteria</taxon>
        <taxon>Pseudomonadati</taxon>
        <taxon>Bacteroidota</taxon>
        <taxon>Chitinophagia</taxon>
        <taxon>Chitinophagales</taxon>
        <taxon>Chitinophagaceae</taxon>
        <taxon>Ferruginibacter</taxon>
    </lineage>
</organism>
<dbReference type="EMBL" id="JBHSCZ010000005">
    <property type="protein sequence ID" value="MFC4263899.1"/>
    <property type="molecule type" value="Genomic_DNA"/>
</dbReference>
<dbReference type="Proteomes" id="UP001595907">
    <property type="component" value="Unassembled WGS sequence"/>
</dbReference>